<dbReference type="SUPFAM" id="SSF63520">
    <property type="entry name" value="PTS-regulatory domain, PRD"/>
    <property type="match status" value="2"/>
</dbReference>
<dbReference type="InterPro" id="IPR011608">
    <property type="entry name" value="PRD"/>
</dbReference>
<dbReference type="EMBL" id="BAHD01000077">
    <property type="protein sequence ID" value="GAB97650.1"/>
    <property type="molecule type" value="Genomic_DNA"/>
</dbReference>
<dbReference type="InterPro" id="IPR004341">
    <property type="entry name" value="CAT_RNA-bd_dom"/>
</dbReference>
<dbReference type="InterPro" id="IPR036650">
    <property type="entry name" value="CAT_RNA-bd_dom_sf"/>
</dbReference>
<sequence>MKILRVFNNNVVLARDELGREVVLTGRGVGFQKRPGSPVSQETIARRFVPADNPASVAQIIADIPPERLRLVETLFARAVADLGSRLPPLTLVALADHIHQAVERVRRGEIMDYPLRAEVAHLHPQELAVAERMLGELNEHLDVPLPAGEAVALTMHLFHAVTGSPTMAATYEQSGLIRQVFALLADSYGPAFDPASIDAARFAAHLRYFFARARSGAQLDGDEGPVGAAVRAGSPAAYTLAQRIRALLELRLGHPVSEEEVVYLSLHVARLETGMRRGRTT</sequence>
<organism evidence="3 4">
    <name type="scientific">Kineosphaera limosa NBRC 100340</name>
    <dbReference type="NCBI Taxonomy" id="1184609"/>
    <lineage>
        <taxon>Bacteria</taxon>
        <taxon>Bacillati</taxon>
        <taxon>Actinomycetota</taxon>
        <taxon>Actinomycetes</taxon>
        <taxon>Micrococcales</taxon>
        <taxon>Dermatophilaceae</taxon>
        <taxon>Kineosphaera</taxon>
    </lineage>
</organism>
<evidence type="ECO:0000313" key="3">
    <source>
        <dbReference type="EMBL" id="GAB97650.1"/>
    </source>
</evidence>
<dbReference type="PANTHER" id="PTHR30185:SF15">
    <property type="entry name" value="CRYPTIC BETA-GLUCOSIDE BGL OPERON ANTITERMINATOR"/>
    <property type="match status" value="1"/>
</dbReference>
<dbReference type="Pfam" id="PF03123">
    <property type="entry name" value="CAT_RBD"/>
    <property type="match status" value="1"/>
</dbReference>
<dbReference type="SMART" id="SM01061">
    <property type="entry name" value="CAT_RBD"/>
    <property type="match status" value="1"/>
</dbReference>
<name>K6WEC5_9MICO</name>
<dbReference type="Proteomes" id="UP000008366">
    <property type="component" value="Unassembled WGS sequence"/>
</dbReference>
<dbReference type="Gene3D" id="1.10.1790.10">
    <property type="entry name" value="PRD domain"/>
    <property type="match status" value="2"/>
</dbReference>
<keyword evidence="4" id="KW-1185">Reference proteome</keyword>
<accession>K6WEC5</accession>
<dbReference type="AlphaFoldDB" id="K6WEC5"/>
<dbReference type="eggNOG" id="COG3711">
    <property type="taxonomic scope" value="Bacteria"/>
</dbReference>
<dbReference type="SUPFAM" id="SSF50151">
    <property type="entry name" value="SacY-like RNA-binding domain"/>
    <property type="match status" value="1"/>
</dbReference>
<dbReference type="InterPro" id="IPR036634">
    <property type="entry name" value="PRD_sf"/>
</dbReference>
<dbReference type="Pfam" id="PF00874">
    <property type="entry name" value="PRD"/>
    <property type="match status" value="2"/>
</dbReference>
<dbReference type="GO" id="GO:0003723">
    <property type="term" value="F:RNA binding"/>
    <property type="evidence" value="ECO:0007669"/>
    <property type="project" value="InterPro"/>
</dbReference>
<evidence type="ECO:0000259" key="2">
    <source>
        <dbReference type="PROSITE" id="PS51372"/>
    </source>
</evidence>
<evidence type="ECO:0000256" key="1">
    <source>
        <dbReference type="ARBA" id="ARBA00022737"/>
    </source>
</evidence>
<proteinExistence type="predicted"/>
<protein>
    <submittedName>
        <fullName evidence="3">Beta-glucoside operon transcriptional antiterminator</fullName>
    </submittedName>
</protein>
<dbReference type="OrthoDB" id="9813552at2"/>
<keyword evidence="1" id="KW-0677">Repeat</keyword>
<gene>
    <name evidence="3" type="primary">bglG</name>
    <name evidence="3" type="ORF">KILIM_077_00070</name>
</gene>
<dbReference type="Gene3D" id="2.30.24.10">
    <property type="entry name" value="CAT RNA-binding domain"/>
    <property type="match status" value="1"/>
</dbReference>
<reference evidence="3 4" key="1">
    <citation type="submission" date="2012-08" db="EMBL/GenBank/DDBJ databases">
        <title>Whole genome shotgun sequence of Kineosphaera limosa NBRC 100340.</title>
        <authorList>
            <person name="Yoshida I."/>
            <person name="Isaki S."/>
            <person name="Hosoyama A."/>
            <person name="Tsuchikane K."/>
            <person name="Katsumata H."/>
            <person name="Ando Y."/>
            <person name="Ohji S."/>
            <person name="Hamada M."/>
            <person name="Tamura T."/>
            <person name="Yamazoe A."/>
            <person name="Yamazaki S."/>
            <person name="Fujita N."/>
        </authorList>
    </citation>
    <scope>NUCLEOTIDE SEQUENCE [LARGE SCALE GENOMIC DNA]</scope>
    <source>
        <strain evidence="3 4">NBRC 100340</strain>
    </source>
</reference>
<dbReference type="PANTHER" id="PTHR30185">
    <property type="entry name" value="CRYPTIC BETA-GLUCOSIDE BGL OPERON ANTITERMINATOR"/>
    <property type="match status" value="1"/>
</dbReference>
<evidence type="ECO:0000313" key="4">
    <source>
        <dbReference type="Proteomes" id="UP000008366"/>
    </source>
</evidence>
<comment type="caution">
    <text evidence="3">The sequence shown here is derived from an EMBL/GenBank/DDBJ whole genome shotgun (WGS) entry which is preliminary data.</text>
</comment>
<feature type="domain" description="PRD" evidence="2">
    <location>
        <begin position="169"/>
        <end position="279"/>
    </location>
</feature>
<feature type="domain" description="PRD" evidence="2">
    <location>
        <begin position="63"/>
        <end position="168"/>
    </location>
</feature>
<dbReference type="GO" id="GO:0006355">
    <property type="term" value="P:regulation of DNA-templated transcription"/>
    <property type="evidence" value="ECO:0007669"/>
    <property type="project" value="InterPro"/>
</dbReference>
<dbReference type="RefSeq" id="WP_006594182.1">
    <property type="nucleotide sequence ID" value="NZ_BAHD01000077.1"/>
</dbReference>
<dbReference type="STRING" id="1184609.KILIM_077_00070"/>
<dbReference type="PROSITE" id="PS51372">
    <property type="entry name" value="PRD_2"/>
    <property type="match status" value="2"/>
</dbReference>
<dbReference type="InterPro" id="IPR050661">
    <property type="entry name" value="BglG_antiterminators"/>
</dbReference>